<proteinExistence type="predicted"/>
<reference evidence="2" key="2">
    <citation type="submission" date="2013-12" db="EMBL/GenBank/DDBJ databases">
        <authorList>
            <person name="Yu Y."/>
            <person name="Lee S."/>
            <person name="de Baynast K."/>
            <person name="Wissotski M."/>
            <person name="Liu L."/>
            <person name="Talag J."/>
            <person name="Goicoechea J."/>
            <person name="Angelova A."/>
            <person name="Jetty R."/>
            <person name="Kudrna D."/>
            <person name="Golser W."/>
            <person name="Rivera L."/>
            <person name="Zhang J."/>
            <person name="Wing R."/>
        </authorList>
    </citation>
    <scope>NUCLEOTIDE SEQUENCE</scope>
</reference>
<name>A0A0D9WRI7_9ORYZ</name>
<dbReference type="Proteomes" id="UP000032180">
    <property type="component" value="Chromosome 6"/>
</dbReference>
<protein>
    <submittedName>
        <fullName evidence="1">Uncharacterized protein</fullName>
    </submittedName>
</protein>
<reference evidence="1" key="3">
    <citation type="submission" date="2015-04" db="UniProtKB">
        <authorList>
            <consortium name="EnsemblPlants"/>
        </authorList>
    </citation>
    <scope>IDENTIFICATION</scope>
</reference>
<accession>A0A0D9WRI7</accession>
<dbReference type="Gramene" id="LPERR06G15960.3">
    <property type="protein sequence ID" value="LPERR06G15960.3"/>
    <property type="gene ID" value="LPERR06G15960"/>
</dbReference>
<organism evidence="1 2">
    <name type="scientific">Leersia perrieri</name>
    <dbReference type="NCBI Taxonomy" id="77586"/>
    <lineage>
        <taxon>Eukaryota</taxon>
        <taxon>Viridiplantae</taxon>
        <taxon>Streptophyta</taxon>
        <taxon>Embryophyta</taxon>
        <taxon>Tracheophyta</taxon>
        <taxon>Spermatophyta</taxon>
        <taxon>Magnoliopsida</taxon>
        <taxon>Liliopsida</taxon>
        <taxon>Poales</taxon>
        <taxon>Poaceae</taxon>
        <taxon>BOP clade</taxon>
        <taxon>Oryzoideae</taxon>
        <taxon>Oryzeae</taxon>
        <taxon>Oryzinae</taxon>
        <taxon>Leersia</taxon>
    </lineage>
</organism>
<reference evidence="1 2" key="1">
    <citation type="submission" date="2012-08" db="EMBL/GenBank/DDBJ databases">
        <title>Oryza genome evolution.</title>
        <authorList>
            <person name="Wing R.A."/>
        </authorList>
    </citation>
    <scope>NUCLEOTIDE SEQUENCE</scope>
</reference>
<dbReference type="AlphaFoldDB" id="A0A0D9WRI7"/>
<evidence type="ECO:0000313" key="1">
    <source>
        <dbReference type="EnsemblPlants" id="LPERR06G15960.3"/>
    </source>
</evidence>
<dbReference type="EnsemblPlants" id="LPERR06G15960.3">
    <property type="protein sequence ID" value="LPERR06G15960.3"/>
    <property type="gene ID" value="LPERR06G15960"/>
</dbReference>
<keyword evidence="2" id="KW-1185">Reference proteome</keyword>
<evidence type="ECO:0000313" key="2">
    <source>
        <dbReference type="Proteomes" id="UP000032180"/>
    </source>
</evidence>
<sequence length="91" mass="10496">MDLRPATPRALFFRGPSTAPPASPARDFFLLAFRQWLSEKCRDFGGGWRFSRLLVFTEVVLFKQAVSLFITSSHAWCQHICMIEKLNAQLY</sequence>
<dbReference type="HOGENOM" id="CLU_2430266_0_0_1"/>